<dbReference type="RefSeq" id="WP_106521727.1">
    <property type="nucleotide sequence ID" value="NZ_PYGD01000001.1"/>
</dbReference>
<evidence type="ECO:0000259" key="3">
    <source>
        <dbReference type="SMART" id="SM00244"/>
    </source>
</evidence>
<keyword evidence="2" id="KW-1133">Transmembrane helix</keyword>
<keyword evidence="2" id="KW-0812">Transmembrane</keyword>
<dbReference type="SUPFAM" id="SSF117892">
    <property type="entry name" value="Band 7/SPFH domain"/>
    <property type="match status" value="1"/>
</dbReference>
<evidence type="ECO:0000313" key="5">
    <source>
        <dbReference type="Proteomes" id="UP000240572"/>
    </source>
</evidence>
<dbReference type="GO" id="GO:0008233">
    <property type="term" value="F:peptidase activity"/>
    <property type="evidence" value="ECO:0007669"/>
    <property type="project" value="UniProtKB-KW"/>
</dbReference>
<keyword evidence="5" id="KW-1185">Reference proteome</keyword>
<keyword evidence="4" id="KW-0645">Protease</keyword>
<comment type="subcellular location">
    <subcellularLocation>
        <location evidence="1">Membrane</location>
        <topology evidence="1">Single-pass membrane protein</topology>
    </subcellularLocation>
</comment>
<keyword evidence="4" id="KW-0378">Hydrolase</keyword>
<dbReference type="AlphaFoldDB" id="A0A2P8DCV1"/>
<evidence type="ECO:0000313" key="4">
    <source>
        <dbReference type="EMBL" id="PSK95053.1"/>
    </source>
</evidence>
<dbReference type="Proteomes" id="UP000240572">
    <property type="component" value="Unassembled WGS sequence"/>
</dbReference>
<gene>
    <name evidence="4" type="ORF">B0I18_1011217</name>
</gene>
<feature type="transmembrane region" description="Helical" evidence="2">
    <location>
        <begin position="12"/>
        <end position="29"/>
    </location>
</feature>
<accession>A0A2P8DCV1</accession>
<name>A0A2P8DCV1_9BACT</name>
<dbReference type="GO" id="GO:0016020">
    <property type="term" value="C:membrane"/>
    <property type="evidence" value="ECO:0007669"/>
    <property type="project" value="UniProtKB-SubCell"/>
</dbReference>
<dbReference type="GO" id="GO:0006508">
    <property type="term" value="P:proteolysis"/>
    <property type="evidence" value="ECO:0007669"/>
    <property type="project" value="UniProtKB-KW"/>
</dbReference>
<dbReference type="OrthoDB" id="9813479at2"/>
<keyword evidence="2" id="KW-0472">Membrane</keyword>
<evidence type="ECO:0000256" key="1">
    <source>
        <dbReference type="ARBA" id="ARBA00004167"/>
    </source>
</evidence>
<reference evidence="4 5" key="1">
    <citation type="submission" date="2018-03" db="EMBL/GenBank/DDBJ databases">
        <title>Genomic Encyclopedia of Type Strains, Phase III (KMG-III): the genomes of soil and plant-associated and newly described type strains.</title>
        <authorList>
            <person name="Whitman W."/>
        </authorList>
    </citation>
    <scope>NUCLEOTIDE SEQUENCE [LARGE SCALE GENOMIC DNA]</scope>
    <source>
        <strain evidence="4 5">CGMCC 1.12700</strain>
    </source>
</reference>
<comment type="caution">
    <text evidence="4">The sequence shown here is derived from an EMBL/GenBank/DDBJ whole genome shotgun (WGS) entry which is preliminary data.</text>
</comment>
<dbReference type="SMART" id="SM00244">
    <property type="entry name" value="PHB"/>
    <property type="match status" value="1"/>
</dbReference>
<organism evidence="4 5">
    <name type="scientific">Taibaiella chishuiensis</name>
    <dbReference type="NCBI Taxonomy" id="1434707"/>
    <lineage>
        <taxon>Bacteria</taxon>
        <taxon>Pseudomonadati</taxon>
        <taxon>Bacteroidota</taxon>
        <taxon>Chitinophagia</taxon>
        <taxon>Chitinophagales</taxon>
        <taxon>Chitinophagaceae</taxon>
        <taxon>Taibaiella</taxon>
    </lineage>
</organism>
<dbReference type="PANTHER" id="PTHR43446:SF1">
    <property type="entry name" value="BAND 7 DOMAIN-CONTAINING PROTEIN"/>
    <property type="match status" value="1"/>
</dbReference>
<dbReference type="InterPro" id="IPR036013">
    <property type="entry name" value="Band_7/SPFH_dom_sf"/>
</dbReference>
<protein>
    <submittedName>
        <fullName evidence="4">Regulator of protease activity HflC (Stomatin/prohibitin superfamily)</fullName>
    </submittedName>
</protein>
<evidence type="ECO:0000256" key="2">
    <source>
        <dbReference type="SAM" id="Phobius"/>
    </source>
</evidence>
<dbReference type="CDD" id="cd03402">
    <property type="entry name" value="SPFH_like_u2"/>
    <property type="match status" value="1"/>
</dbReference>
<sequence length="286" mass="31078">MEKIVRPPSGWLMLVVSLGLLALAGYLFLNAGHVLSIALGVVAVIASFIIMSGFMAIEPNSSRVLTLFGHYVGTAKSSGFCWVNPFYTKKKISLRANNLDTKPIKVNDKQGNPIIIGAVIVWKAEDTYKAAFDVDNYISFIVTQSEAAIRKLAGHYNYDHFEDGSDEITLRSSADEVSELLEKEVADRLAIAGINVIEARISHLAYAEEIAGAMLQRQQATAVVAARSKIVEGAVGMVEMALEQLSEKSIVELDEERKAQMVSNLMLVLCGDKAAQPVINAGSIYQ</sequence>
<dbReference type="Gene3D" id="3.30.479.30">
    <property type="entry name" value="Band 7 domain"/>
    <property type="match status" value="1"/>
</dbReference>
<dbReference type="InterPro" id="IPR001107">
    <property type="entry name" value="Band_7"/>
</dbReference>
<feature type="transmembrane region" description="Helical" evidence="2">
    <location>
        <begin position="35"/>
        <end position="57"/>
    </location>
</feature>
<dbReference type="EMBL" id="PYGD01000001">
    <property type="protein sequence ID" value="PSK95053.1"/>
    <property type="molecule type" value="Genomic_DNA"/>
</dbReference>
<feature type="domain" description="Band 7" evidence="3">
    <location>
        <begin position="52"/>
        <end position="218"/>
    </location>
</feature>
<dbReference type="Pfam" id="PF01145">
    <property type="entry name" value="Band_7"/>
    <property type="match status" value="1"/>
</dbReference>
<proteinExistence type="predicted"/>
<dbReference type="PANTHER" id="PTHR43446">
    <property type="entry name" value="MEMBRANE PROTEIN-RELATED"/>
    <property type="match status" value="1"/>
</dbReference>